<gene>
    <name evidence="2" type="ORF">GGQ80_001109</name>
</gene>
<feature type="compositionally biased region" description="Basic and acidic residues" evidence="1">
    <location>
        <begin position="15"/>
        <end position="26"/>
    </location>
</feature>
<evidence type="ECO:0000313" key="2">
    <source>
        <dbReference type="EMBL" id="MBB4153221.1"/>
    </source>
</evidence>
<reference evidence="2 3" key="1">
    <citation type="submission" date="2020-08" db="EMBL/GenBank/DDBJ databases">
        <title>Genomic Encyclopedia of Type Strains, Phase IV (KMG-IV): sequencing the most valuable type-strain genomes for metagenomic binning, comparative biology and taxonomic classification.</title>
        <authorList>
            <person name="Goeker M."/>
        </authorList>
    </citation>
    <scope>NUCLEOTIDE SEQUENCE [LARGE SCALE GENOMIC DNA]</scope>
    <source>
        <strain evidence="2 3">YC6723</strain>
    </source>
</reference>
<name>A0A840F9F2_9SPHN</name>
<proteinExistence type="predicted"/>
<comment type="caution">
    <text evidence="2">The sequence shown here is derived from an EMBL/GenBank/DDBJ whole genome shotgun (WGS) entry which is preliminary data.</text>
</comment>
<dbReference type="AlphaFoldDB" id="A0A840F9F2"/>
<evidence type="ECO:0000313" key="3">
    <source>
        <dbReference type="Proteomes" id="UP000529795"/>
    </source>
</evidence>
<dbReference type="Proteomes" id="UP000529795">
    <property type="component" value="Unassembled WGS sequence"/>
</dbReference>
<sequence length="65" mass="6536">MANDPSPRPDIPADNGKRASIDRDGSVHGSGVGAGGGQDGEDLDNDRANGDGYPLTGSEGNDQPD</sequence>
<feature type="compositionally biased region" description="Gly residues" evidence="1">
    <location>
        <begin position="28"/>
        <end position="38"/>
    </location>
</feature>
<organism evidence="2 3">
    <name type="scientific">Sphingomonas jinjuensis</name>
    <dbReference type="NCBI Taxonomy" id="535907"/>
    <lineage>
        <taxon>Bacteria</taxon>
        <taxon>Pseudomonadati</taxon>
        <taxon>Pseudomonadota</taxon>
        <taxon>Alphaproteobacteria</taxon>
        <taxon>Sphingomonadales</taxon>
        <taxon>Sphingomonadaceae</taxon>
        <taxon>Sphingomonas</taxon>
    </lineage>
</organism>
<dbReference type="EMBL" id="JACIEV010000002">
    <property type="protein sequence ID" value="MBB4153221.1"/>
    <property type="molecule type" value="Genomic_DNA"/>
</dbReference>
<protein>
    <submittedName>
        <fullName evidence="2">Uncharacterized protein</fullName>
    </submittedName>
</protein>
<accession>A0A840F9F2</accession>
<keyword evidence="3" id="KW-1185">Reference proteome</keyword>
<feature type="region of interest" description="Disordered" evidence="1">
    <location>
        <begin position="1"/>
        <end position="65"/>
    </location>
</feature>
<evidence type="ECO:0000256" key="1">
    <source>
        <dbReference type="SAM" id="MobiDB-lite"/>
    </source>
</evidence>
<feature type="compositionally biased region" description="Pro residues" evidence="1">
    <location>
        <begin position="1"/>
        <end position="10"/>
    </location>
</feature>
<dbReference type="RefSeq" id="WP_183982878.1">
    <property type="nucleotide sequence ID" value="NZ_JACIEV010000002.1"/>
</dbReference>